<sequence length="97" mass="11138">MTKRQEEPEFDCVVATEWGYSRQQLWTRLSPDAWISEGSPGYLSWEELLELGEVAILTPADQDAYQVGRRDGRFEVLREVDASLRKIGEATYKIGRS</sequence>
<dbReference type="AlphaFoldDB" id="A0A1N7FTC1"/>
<name>A0A1N7FTC1_9ACTN</name>
<dbReference type="EMBL" id="FTNF01000048">
    <property type="protein sequence ID" value="SIS03603.1"/>
    <property type="molecule type" value="Genomic_DNA"/>
</dbReference>
<protein>
    <submittedName>
        <fullName evidence="1">Uncharacterized protein</fullName>
    </submittedName>
</protein>
<evidence type="ECO:0000313" key="1">
    <source>
        <dbReference type="EMBL" id="SIS03603.1"/>
    </source>
</evidence>
<accession>A0A1N7FTC1</accession>
<keyword evidence="2" id="KW-1185">Reference proteome</keyword>
<organism evidence="1 2">
    <name type="scientific">Micromonospora avicenniae</name>
    <dbReference type="NCBI Taxonomy" id="1198245"/>
    <lineage>
        <taxon>Bacteria</taxon>
        <taxon>Bacillati</taxon>
        <taxon>Actinomycetota</taxon>
        <taxon>Actinomycetes</taxon>
        <taxon>Micromonosporales</taxon>
        <taxon>Micromonosporaceae</taxon>
        <taxon>Micromonospora</taxon>
    </lineage>
</organism>
<proteinExistence type="predicted"/>
<evidence type="ECO:0000313" key="2">
    <source>
        <dbReference type="Proteomes" id="UP000186004"/>
    </source>
</evidence>
<reference evidence="1 2" key="1">
    <citation type="submission" date="2017-01" db="EMBL/GenBank/DDBJ databases">
        <authorList>
            <person name="Mah S.A."/>
            <person name="Swanson W.J."/>
            <person name="Moy G.W."/>
            <person name="Vacquier V.D."/>
        </authorList>
    </citation>
    <scope>NUCLEOTIDE SEQUENCE [LARGE SCALE GENOMIC DNA]</scope>
    <source>
        <strain evidence="1 2">DSM 45758</strain>
    </source>
</reference>
<dbReference type="RefSeq" id="WP_076474220.1">
    <property type="nucleotide sequence ID" value="NZ_FTNF01000048.1"/>
</dbReference>
<dbReference type="Proteomes" id="UP000186004">
    <property type="component" value="Unassembled WGS sequence"/>
</dbReference>
<gene>
    <name evidence="1" type="ORF">SAMN05444858_1486</name>
</gene>